<dbReference type="SUPFAM" id="SSF55961">
    <property type="entry name" value="Bet v1-like"/>
    <property type="match status" value="1"/>
</dbReference>
<evidence type="ECO:0000313" key="2">
    <source>
        <dbReference type="EMBL" id="GKU98019.1"/>
    </source>
</evidence>
<gene>
    <name evidence="2" type="ORF">SLEP1_g11076</name>
</gene>
<feature type="domain" description="Bet v I/Major latex protein" evidence="1">
    <location>
        <begin position="2"/>
        <end position="151"/>
    </location>
</feature>
<evidence type="ECO:0000259" key="1">
    <source>
        <dbReference type="SMART" id="SM01037"/>
    </source>
</evidence>
<protein>
    <recommendedName>
        <fullName evidence="1">Bet v I/Major latex protein domain-containing protein</fullName>
    </recommendedName>
</protein>
<proteinExistence type="predicted"/>
<dbReference type="PANTHER" id="PTHR31907">
    <property type="entry name" value="MLP-LIKE PROTEIN 423"/>
    <property type="match status" value="1"/>
</dbReference>
<dbReference type="InterPro" id="IPR023393">
    <property type="entry name" value="START-like_dom_sf"/>
</dbReference>
<keyword evidence="3" id="KW-1185">Reference proteome</keyword>
<dbReference type="CDD" id="cd07816">
    <property type="entry name" value="Bet_v1-like"/>
    <property type="match status" value="1"/>
</dbReference>
<accession>A0AAV5ILI0</accession>
<comment type="caution">
    <text evidence="2">The sequence shown here is derived from an EMBL/GenBank/DDBJ whole genome shotgun (WGS) entry which is preliminary data.</text>
</comment>
<dbReference type="AlphaFoldDB" id="A0AAV5ILI0"/>
<organism evidence="2 3">
    <name type="scientific">Rubroshorea leprosula</name>
    <dbReference type="NCBI Taxonomy" id="152421"/>
    <lineage>
        <taxon>Eukaryota</taxon>
        <taxon>Viridiplantae</taxon>
        <taxon>Streptophyta</taxon>
        <taxon>Embryophyta</taxon>
        <taxon>Tracheophyta</taxon>
        <taxon>Spermatophyta</taxon>
        <taxon>Magnoliopsida</taxon>
        <taxon>eudicotyledons</taxon>
        <taxon>Gunneridae</taxon>
        <taxon>Pentapetalae</taxon>
        <taxon>rosids</taxon>
        <taxon>malvids</taxon>
        <taxon>Malvales</taxon>
        <taxon>Dipterocarpaceae</taxon>
        <taxon>Rubroshorea</taxon>
    </lineage>
</organism>
<dbReference type="GO" id="GO:0006952">
    <property type="term" value="P:defense response"/>
    <property type="evidence" value="ECO:0007669"/>
    <property type="project" value="InterPro"/>
</dbReference>
<dbReference type="EMBL" id="BPVZ01000012">
    <property type="protein sequence ID" value="GKU98019.1"/>
    <property type="molecule type" value="Genomic_DNA"/>
</dbReference>
<dbReference type="InterPro" id="IPR000916">
    <property type="entry name" value="Bet_v_I/MLP"/>
</dbReference>
<dbReference type="SMART" id="SM01037">
    <property type="entry name" value="Bet_v_1"/>
    <property type="match status" value="1"/>
</dbReference>
<reference evidence="2 3" key="1">
    <citation type="journal article" date="2021" name="Commun. Biol.">
        <title>The genome of Shorea leprosula (Dipterocarpaceae) highlights the ecological relevance of drought in aseasonal tropical rainforests.</title>
        <authorList>
            <person name="Ng K.K.S."/>
            <person name="Kobayashi M.J."/>
            <person name="Fawcett J.A."/>
            <person name="Hatakeyama M."/>
            <person name="Paape T."/>
            <person name="Ng C.H."/>
            <person name="Ang C.C."/>
            <person name="Tnah L.H."/>
            <person name="Lee C.T."/>
            <person name="Nishiyama T."/>
            <person name="Sese J."/>
            <person name="O'Brien M.J."/>
            <person name="Copetti D."/>
            <person name="Mohd Noor M.I."/>
            <person name="Ong R.C."/>
            <person name="Putra M."/>
            <person name="Sireger I.Z."/>
            <person name="Indrioko S."/>
            <person name="Kosugi Y."/>
            <person name="Izuno A."/>
            <person name="Isagi Y."/>
            <person name="Lee S.L."/>
            <person name="Shimizu K.K."/>
        </authorList>
    </citation>
    <scope>NUCLEOTIDE SEQUENCE [LARGE SCALE GENOMIC DNA]</scope>
    <source>
        <strain evidence="2">214</strain>
    </source>
</reference>
<dbReference type="Gene3D" id="3.30.530.20">
    <property type="match status" value="1"/>
</dbReference>
<evidence type="ECO:0000313" key="3">
    <source>
        <dbReference type="Proteomes" id="UP001054252"/>
    </source>
</evidence>
<dbReference type="Pfam" id="PF00407">
    <property type="entry name" value="Bet_v_1"/>
    <property type="match status" value="1"/>
</dbReference>
<dbReference type="InterPro" id="IPR051761">
    <property type="entry name" value="MLP-like_ligand-binding"/>
</dbReference>
<name>A0AAV5ILI0_9ROSI</name>
<dbReference type="Proteomes" id="UP001054252">
    <property type="component" value="Unassembled WGS sequence"/>
</dbReference>
<sequence length="152" mass="16924">MSLSGKLETDVELKASAQQFHEVLCSRPHHISNVSPSKIQGVQLHQGEWGKEGSVIICNYIHDGKAKVSKEQVEKIDPVNNSVTYKVIEGDLLNEYKSFKITVQVTPKGTGSVSHWTYEYEKLHPGISHPETLLQFAAELSKEIDSHLTSAK</sequence>